<organism evidence="8 9">
    <name type="scientific">Phlebotomus papatasi</name>
    <name type="common">Sandfly</name>
    <dbReference type="NCBI Taxonomy" id="29031"/>
    <lineage>
        <taxon>Eukaryota</taxon>
        <taxon>Metazoa</taxon>
        <taxon>Ecdysozoa</taxon>
        <taxon>Arthropoda</taxon>
        <taxon>Hexapoda</taxon>
        <taxon>Insecta</taxon>
        <taxon>Pterygota</taxon>
        <taxon>Neoptera</taxon>
        <taxon>Endopterygota</taxon>
        <taxon>Diptera</taxon>
        <taxon>Nematocera</taxon>
        <taxon>Psychodoidea</taxon>
        <taxon>Psychodidae</taxon>
        <taxon>Phlebotomus</taxon>
        <taxon>Phlebotomus</taxon>
    </lineage>
</organism>
<name>A0A1B0D347_PHLPP</name>
<feature type="domain" description="Deubiquitinating enzyme MINDY-3/4 conserved" evidence="7">
    <location>
        <begin position="20"/>
        <end position="361"/>
    </location>
</feature>
<dbReference type="VEuPathDB" id="VectorBase:PPAI001770"/>
<dbReference type="PANTHER" id="PTHR12473:SF17">
    <property type="entry name" value="UBIQUITIN CARBOXYL-TERMINAL HYDROLASE MINDY-3"/>
    <property type="match status" value="1"/>
</dbReference>
<dbReference type="EC" id="3.4.19.12" evidence="5"/>
<keyword evidence="3 5" id="KW-0378">Hydrolase</keyword>
<feature type="region of interest" description="Disordered" evidence="6">
    <location>
        <begin position="136"/>
        <end position="166"/>
    </location>
</feature>
<evidence type="ECO:0000256" key="6">
    <source>
        <dbReference type="SAM" id="MobiDB-lite"/>
    </source>
</evidence>
<evidence type="ECO:0000259" key="7">
    <source>
        <dbReference type="SMART" id="SM01174"/>
    </source>
</evidence>
<dbReference type="SMART" id="SM01174">
    <property type="entry name" value="DUF4205"/>
    <property type="match status" value="1"/>
</dbReference>
<dbReference type="AlphaFoldDB" id="A0A1B0D347"/>
<comment type="catalytic activity">
    <reaction evidence="5">
        <text>Thiol-dependent hydrolysis of ester, thioester, amide, peptide and isopeptide bonds formed by the C-terminal Gly of ubiquitin (a 76-residue protein attached to proteins as an intracellular targeting signal).</text>
        <dbReference type="EC" id="3.4.19.12"/>
    </reaction>
</comment>
<keyword evidence="2 5" id="KW-0645">Protease</keyword>
<dbReference type="GO" id="GO:1990380">
    <property type="term" value="F:K48-linked deubiquitinase activity"/>
    <property type="evidence" value="ECO:0007669"/>
    <property type="project" value="UniProtKB-UniRule"/>
</dbReference>
<evidence type="ECO:0000313" key="8">
    <source>
        <dbReference type="EnsemblMetazoa" id="PPAI001770-PA"/>
    </source>
</evidence>
<evidence type="ECO:0000256" key="4">
    <source>
        <dbReference type="ARBA" id="ARBA00022807"/>
    </source>
</evidence>
<dbReference type="VEuPathDB" id="VectorBase:PPAPM1_010784"/>
<comment type="similarity">
    <text evidence="1 5">Belongs to the MINDY deubiquitinase family. FAM188 subfamily.</text>
</comment>
<comment type="function">
    <text evidence="5">Hydrolase that can remove 'Lys-48'-linked conjugated ubiquitin from proteins.</text>
</comment>
<dbReference type="EMBL" id="AJVK01010869">
    <property type="status" value="NOT_ANNOTATED_CDS"/>
    <property type="molecule type" value="Genomic_DNA"/>
</dbReference>
<dbReference type="GO" id="GO:0071108">
    <property type="term" value="P:protein K48-linked deubiquitination"/>
    <property type="evidence" value="ECO:0007669"/>
    <property type="project" value="InterPro"/>
</dbReference>
<reference evidence="8" key="1">
    <citation type="submission" date="2022-08" db="UniProtKB">
        <authorList>
            <consortium name="EnsemblMetazoa"/>
        </authorList>
    </citation>
    <scope>IDENTIFICATION</scope>
    <source>
        <strain evidence="8">Israel</strain>
    </source>
</reference>
<sequence>MEERLDELSTKDRQELRNIRTLLWGSNDVEQTIFQRWSQGFEFSELEPSALVQCQGGPCAVIAPVQAFLLKILLMDTPGYSFYDLTADKCRTVLIQAICNILMKCKETKYRIVTLRATDDAHEGTPSDVVDAARVNSAETGESPSSPAPGQVPEASDSQPGTWDPDQFHERLTIKDMESIDEVEKFYMENHSLLSGQYGVLLFLYSVLVTKGIENVVQELNDTSEPLIHGTYGYGSQGLINLMLTGRAVAHVWDNDEDVGGLKLRGINQQSDIGFITTMEQMRYCTVGSFYKNPKNPVWVMASETHLSVLFSTEKRLVSPETPSEIARRVFKSYDPEGNNFIPSVVLQDVLCTLDLVSDKE</sequence>
<dbReference type="PANTHER" id="PTHR12473">
    <property type="entry name" value="UBIQUITIN CARBOXYL-TERMINAL HYDROLASE MINDY-4-RELATED"/>
    <property type="match status" value="1"/>
</dbReference>
<dbReference type="InterPro" id="IPR025257">
    <property type="entry name" value="MINDY-3/4_CD"/>
</dbReference>
<dbReference type="Proteomes" id="UP000092462">
    <property type="component" value="Unassembled WGS sequence"/>
</dbReference>
<keyword evidence="9" id="KW-1185">Reference proteome</keyword>
<keyword evidence="5" id="KW-0833">Ubl conjugation pathway</keyword>
<evidence type="ECO:0000256" key="5">
    <source>
        <dbReference type="RuleBase" id="RU367088"/>
    </source>
</evidence>
<proteinExistence type="inferred from homology"/>
<dbReference type="GO" id="GO:0004843">
    <property type="term" value="F:cysteine-type deubiquitinase activity"/>
    <property type="evidence" value="ECO:0007669"/>
    <property type="project" value="UniProtKB-UniRule"/>
</dbReference>
<dbReference type="Pfam" id="PF13898">
    <property type="entry name" value="MINDY-3_4_CD"/>
    <property type="match status" value="2"/>
</dbReference>
<evidence type="ECO:0000256" key="1">
    <source>
        <dbReference type="ARBA" id="ARBA00011074"/>
    </source>
</evidence>
<dbReference type="InterPro" id="IPR039785">
    <property type="entry name" value="MINY3/4"/>
</dbReference>
<dbReference type="GO" id="GO:0006508">
    <property type="term" value="P:proteolysis"/>
    <property type="evidence" value="ECO:0007669"/>
    <property type="project" value="UniProtKB-KW"/>
</dbReference>
<dbReference type="EnsemblMetazoa" id="PPAI001770-RA">
    <property type="protein sequence ID" value="PPAI001770-PA"/>
    <property type="gene ID" value="PPAI001770"/>
</dbReference>
<keyword evidence="4 5" id="KW-0788">Thiol protease</keyword>
<evidence type="ECO:0000256" key="3">
    <source>
        <dbReference type="ARBA" id="ARBA00022801"/>
    </source>
</evidence>
<evidence type="ECO:0000256" key="2">
    <source>
        <dbReference type="ARBA" id="ARBA00022670"/>
    </source>
</evidence>
<accession>A0A1B0D347</accession>
<protein>
    <recommendedName>
        <fullName evidence="5">Ubiquitin carboxyl-terminal hydrolase MINDY</fullName>
        <ecNumber evidence="5">3.4.19.12</ecNumber>
    </recommendedName>
</protein>
<evidence type="ECO:0000313" key="9">
    <source>
        <dbReference type="Proteomes" id="UP000092462"/>
    </source>
</evidence>